<protein>
    <submittedName>
        <fullName evidence="2">Uncharacterized protein</fullName>
    </submittedName>
</protein>
<proteinExistence type="predicted"/>
<reference evidence="2 3" key="1">
    <citation type="submission" date="2018-04" db="EMBL/GenBank/DDBJ databases">
        <authorList>
            <person name="Zhang X."/>
            <person name="Yuan J."/>
            <person name="Li F."/>
            <person name="Xiang J."/>
        </authorList>
    </citation>
    <scope>NUCLEOTIDE SEQUENCE [LARGE SCALE GENOMIC DNA]</scope>
    <source>
        <tissue evidence="2">Muscle</tissue>
    </source>
</reference>
<accession>A0A423TZD9</accession>
<evidence type="ECO:0000313" key="2">
    <source>
        <dbReference type="EMBL" id="ROT81816.1"/>
    </source>
</evidence>
<comment type="caution">
    <text evidence="2">The sequence shown here is derived from an EMBL/GenBank/DDBJ whole genome shotgun (WGS) entry which is preliminary data.</text>
</comment>
<gene>
    <name evidence="2" type="ORF">C7M84_025021</name>
</gene>
<dbReference type="Proteomes" id="UP000283509">
    <property type="component" value="Unassembled WGS sequence"/>
</dbReference>
<organism evidence="2 3">
    <name type="scientific">Penaeus vannamei</name>
    <name type="common">Whiteleg shrimp</name>
    <name type="synonym">Litopenaeus vannamei</name>
    <dbReference type="NCBI Taxonomy" id="6689"/>
    <lineage>
        <taxon>Eukaryota</taxon>
        <taxon>Metazoa</taxon>
        <taxon>Ecdysozoa</taxon>
        <taxon>Arthropoda</taxon>
        <taxon>Crustacea</taxon>
        <taxon>Multicrustacea</taxon>
        <taxon>Malacostraca</taxon>
        <taxon>Eumalacostraca</taxon>
        <taxon>Eucarida</taxon>
        <taxon>Decapoda</taxon>
        <taxon>Dendrobranchiata</taxon>
        <taxon>Penaeoidea</taxon>
        <taxon>Penaeidae</taxon>
        <taxon>Penaeus</taxon>
    </lineage>
</organism>
<evidence type="ECO:0000256" key="1">
    <source>
        <dbReference type="SAM" id="MobiDB-lite"/>
    </source>
</evidence>
<reference evidence="2 3" key="2">
    <citation type="submission" date="2019-01" db="EMBL/GenBank/DDBJ databases">
        <title>The decoding of complex shrimp genome reveals the adaptation for benthos swimmer, frequently molting mechanism and breeding impact on genome.</title>
        <authorList>
            <person name="Sun Y."/>
            <person name="Gao Y."/>
            <person name="Yu Y."/>
        </authorList>
    </citation>
    <scope>NUCLEOTIDE SEQUENCE [LARGE SCALE GENOMIC DNA]</scope>
    <source>
        <tissue evidence="2">Muscle</tissue>
    </source>
</reference>
<sequence>MKVVLAFGFIRFIVREESFRRAMENVTPLSGGSYLGQALASADWRESAGAEATAVIRPLDVAALTTVISPFHRAFLHPHDNVHTVLSHVHGNKSAHKRDTYLPCSHAFSARRRHSLHGLDCVHTVREMDKMRVPPEGEIITLRDLTLQTSPPLARQVSSRSSRKKSSKHLQDLYD</sequence>
<evidence type="ECO:0000313" key="3">
    <source>
        <dbReference type="Proteomes" id="UP000283509"/>
    </source>
</evidence>
<dbReference type="AlphaFoldDB" id="A0A423TZD9"/>
<feature type="region of interest" description="Disordered" evidence="1">
    <location>
        <begin position="151"/>
        <end position="175"/>
    </location>
</feature>
<name>A0A423TZD9_PENVA</name>
<keyword evidence="3" id="KW-1185">Reference proteome</keyword>
<dbReference type="EMBL" id="QCYY01000914">
    <property type="protein sequence ID" value="ROT81816.1"/>
    <property type="molecule type" value="Genomic_DNA"/>
</dbReference>
<dbReference type="OrthoDB" id="6022531at2759"/>